<feature type="domain" description="Activator of Hsp90 ATPase homologue 1/2-like C-terminal" evidence="2">
    <location>
        <begin position="30"/>
        <end position="141"/>
    </location>
</feature>
<evidence type="ECO:0000256" key="1">
    <source>
        <dbReference type="ARBA" id="ARBA00006817"/>
    </source>
</evidence>
<dbReference type="SUPFAM" id="SSF55961">
    <property type="entry name" value="Bet v1-like"/>
    <property type="match status" value="1"/>
</dbReference>
<evidence type="ECO:0000313" key="4">
    <source>
        <dbReference type="Proteomes" id="UP001589793"/>
    </source>
</evidence>
<organism evidence="3 4">
    <name type="scientific">Brachybacterium hainanense</name>
    <dbReference type="NCBI Taxonomy" id="1541174"/>
    <lineage>
        <taxon>Bacteria</taxon>
        <taxon>Bacillati</taxon>
        <taxon>Actinomycetota</taxon>
        <taxon>Actinomycetes</taxon>
        <taxon>Micrococcales</taxon>
        <taxon>Dermabacteraceae</taxon>
        <taxon>Brachybacterium</taxon>
    </lineage>
</organism>
<sequence>MTSTPPLHGQLEDGPRGPELQLIRSYPVDVRTLWEALTVSDRLERWIGRIEGDPASGQVTFFMTAEGEDVEPEHCVIRDCVPERSFALDTSTGDGAWHLRIALTPSGEGTDLLFAQEVGEDPLGSIGPGWEYYLERLARALAGTDPDAVRWDAFFPALQEPYETLAR</sequence>
<name>A0ABV6R7J5_9MICO</name>
<comment type="caution">
    <text evidence="3">The sequence shown here is derived from an EMBL/GenBank/DDBJ whole genome shotgun (WGS) entry which is preliminary data.</text>
</comment>
<reference evidence="3 4" key="1">
    <citation type="submission" date="2024-09" db="EMBL/GenBank/DDBJ databases">
        <authorList>
            <person name="Sun Q."/>
            <person name="Mori K."/>
        </authorList>
    </citation>
    <scope>NUCLEOTIDE SEQUENCE [LARGE SCALE GENOMIC DNA]</scope>
    <source>
        <strain evidence="3 4">CICC 10874</strain>
    </source>
</reference>
<evidence type="ECO:0000313" key="3">
    <source>
        <dbReference type="EMBL" id="MFC0672967.1"/>
    </source>
</evidence>
<dbReference type="Pfam" id="PF08327">
    <property type="entry name" value="AHSA1"/>
    <property type="match status" value="1"/>
</dbReference>
<gene>
    <name evidence="3" type="ORF">ACFFF6_03235</name>
</gene>
<dbReference type="EMBL" id="JBHLSV010000003">
    <property type="protein sequence ID" value="MFC0672967.1"/>
    <property type="molecule type" value="Genomic_DNA"/>
</dbReference>
<dbReference type="Proteomes" id="UP001589793">
    <property type="component" value="Unassembled WGS sequence"/>
</dbReference>
<dbReference type="RefSeq" id="WP_376978167.1">
    <property type="nucleotide sequence ID" value="NZ_JBHLSV010000003.1"/>
</dbReference>
<dbReference type="InterPro" id="IPR023393">
    <property type="entry name" value="START-like_dom_sf"/>
</dbReference>
<keyword evidence="4" id="KW-1185">Reference proteome</keyword>
<accession>A0ABV6R7J5</accession>
<dbReference type="InterPro" id="IPR013538">
    <property type="entry name" value="ASHA1/2-like_C"/>
</dbReference>
<dbReference type="Gene3D" id="3.30.530.20">
    <property type="match status" value="1"/>
</dbReference>
<protein>
    <submittedName>
        <fullName evidence="3">SRPBCC domain-containing protein</fullName>
    </submittedName>
</protein>
<proteinExistence type="inferred from homology"/>
<evidence type="ECO:0000259" key="2">
    <source>
        <dbReference type="Pfam" id="PF08327"/>
    </source>
</evidence>
<comment type="similarity">
    <text evidence="1">Belongs to the AHA1 family.</text>
</comment>